<evidence type="ECO:0008006" key="3">
    <source>
        <dbReference type="Google" id="ProtNLM"/>
    </source>
</evidence>
<protein>
    <recommendedName>
        <fullName evidence="3">Bacteriophage CI repressor helix-turn-helix domain-containing protein</fullName>
    </recommendedName>
</protein>
<name>A0A1M6GBC5_9FLAO</name>
<sequence>MDKTHINFPLPDAERFPIQNRFFVAVWHYIANHNMRGFATFCRLYGLQQGNLYRLAQNPTRQFNPNLLTLMVKLGYSANWLLTGHGSMLRKYEAKNA</sequence>
<dbReference type="RefSeq" id="WP_073180320.1">
    <property type="nucleotide sequence ID" value="NZ_FQYI01000008.1"/>
</dbReference>
<reference evidence="1 2" key="1">
    <citation type="submission" date="2016-11" db="EMBL/GenBank/DDBJ databases">
        <authorList>
            <person name="Jaros S."/>
            <person name="Januszkiewicz K."/>
            <person name="Wedrychowicz H."/>
        </authorList>
    </citation>
    <scope>NUCLEOTIDE SEQUENCE [LARGE SCALE GENOMIC DNA]</scope>
    <source>
        <strain evidence="1 2">DSM 25479</strain>
    </source>
</reference>
<gene>
    <name evidence="1" type="ORF">SAMN05443429_108125</name>
</gene>
<evidence type="ECO:0000313" key="1">
    <source>
        <dbReference type="EMBL" id="SHJ07189.1"/>
    </source>
</evidence>
<evidence type="ECO:0000313" key="2">
    <source>
        <dbReference type="Proteomes" id="UP000184335"/>
    </source>
</evidence>
<keyword evidence="2" id="KW-1185">Reference proteome</keyword>
<dbReference type="STRING" id="1118202.SAMN05443429_108125"/>
<dbReference type="EMBL" id="FQYI01000008">
    <property type="protein sequence ID" value="SHJ07189.1"/>
    <property type="molecule type" value="Genomic_DNA"/>
</dbReference>
<dbReference type="AlphaFoldDB" id="A0A1M6GBC5"/>
<proteinExistence type="predicted"/>
<dbReference type="Proteomes" id="UP000184335">
    <property type="component" value="Unassembled WGS sequence"/>
</dbReference>
<accession>A0A1M6GBC5</accession>
<organism evidence="1 2">
    <name type="scientific">Cruoricaptor ignavus</name>
    <dbReference type="NCBI Taxonomy" id="1118202"/>
    <lineage>
        <taxon>Bacteria</taxon>
        <taxon>Pseudomonadati</taxon>
        <taxon>Bacteroidota</taxon>
        <taxon>Flavobacteriia</taxon>
        <taxon>Flavobacteriales</taxon>
        <taxon>Weeksellaceae</taxon>
        <taxon>Cruoricaptor</taxon>
    </lineage>
</organism>
<dbReference type="OrthoDB" id="1273881at2"/>